<comment type="caution">
    <text evidence="2">The sequence shown here is derived from an EMBL/GenBank/DDBJ whole genome shotgun (WGS) entry which is preliminary data.</text>
</comment>
<dbReference type="Proteomes" id="UP001302321">
    <property type="component" value="Unassembled WGS sequence"/>
</dbReference>
<keyword evidence="3" id="KW-1185">Reference proteome</keyword>
<dbReference type="EMBL" id="MU866270">
    <property type="protein sequence ID" value="KAK4174665.1"/>
    <property type="molecule type" value="Genomic_DNA"/>
</dbReference>
<accession>A0AAN6W446</accession>
<feature type="region of interest" description="Disordered" evidence="1">
    <location>
        <begin position="1"/>
        <end position="32"/>
    </location>
</feature>
<feature type="non-terminal residue" evidence="2">
    <location>
        <position position="65"/>
    </location>
</feature>
<evidence type="ECO:0000313" key="2">
    <source>
        <dbReference type="EMBL" id="KAK4174665.1"/>
    </source>
</evidence>
<dbReference type="AlphaFoldDB" id="A0AAN6W446"/>
<organism evidence="2 3">
    <name type="scientific">Triangularia setosa</name>
    <dbReference type="NCBI Taxonomy" id="2587417"/>
    <lineage>
        <taxon>Eukaryota</taxon>
        <taxon>Fungi</taxon>
        <taxon>Dikarya</taxon>
        <taxon>Ascomycota</taxon>
        <taxon>Pezizomycotina</taxon>
        <taxon>Sordariomycetes</taxon>
        <taxon>Sordariomycetidae</taxon>
        <taxon>Sordariales</taxon>
        <taxon>Podosporaceae</taxon>
        <taxon>Triangularia</taxon>
    </lineage>
</organism>
<feature type="non-terminal residue" evidence="2">
    <location>
        <position position="1"/>
    </location>
</feature>
<name>A0AAN6W446_9PEZI</name>
<gene>
    <name evidence="2" type="ORF">QBC36DRAFT_168513</name>
</gene>
<reference evidence="2" key="1">
    <citation type="journal article" date="2023" name="Mol. Phylogenet. Evol.">
        <title>Genome-scale phylogeny and comparative genomics of the fungal order Sordariales.</title>
        <authorList>
            <person name="Hensen N."/>
            <person name="Bonometti L."/>
            <person name="Westerberg I."/>
            <person name="Brannstrom I.O."/>
            <person name="Guillou S."/>
            <person name="Cros-Aarteil S."/>
            <person name="Calhoun S."/>
            <person name="Haridas S."/>
            <person name="Kuo A."/>
            <person name="Mondo S."/>
            <person name="Pangilinan J."/>
            <person name="Riley R."/>
            <person name="LaButti K."/>
            <person name="Andreopoulos B."/>
            <person name="Lipzen A."/>
            <person name="Chen C."/>
            <person name="Yan M."/>
            <person name="Daum C."/>
            <person name="Ng V."/>
            <person name="Clum A."/>
            <person name="Steindorff A."/>
            <person name="Ohm R.A."/>
            <person name="Martin F."/>
            <person name="Silar P."/>
            <person name="Natvig D.O."/>
            <person name="Lalanne C."/>
            <person name="Gautier V."/>
            <person name="Ament-Velasquez S.L."/>
            <person name="Kruys A."/>
            <person name="Hutchinson M.I."/>
            <person name="Powell A.J."/>
            <person name="Barry K."/>
            <person name="Miller A.N."/>
            <person name="Grigoriev I.V."/>
            <person name="Debuchy R."/>
            <person name="Gladieux P."/>
            <person name="Hiltunen Thoren M."/>
            <person name="Johannesson H."/>
        </authorList>
    </citation>
    <scope>NUCLEOTIDE SEQUENCE</scope>
    <source>
        <strain evidence="2">CBS 892.96</strain>
    </source>
</reference>
<sequence length="65" mass="7586">GRGHPAVEDVSSYDGWERPKEAYQAANPTEKQREKMQWYETVCTNGDRTGLRGDRVNVWDWEELS</sequence>
<protein>
    <submittedName>
        <fullName evidence="2">Uncharacterized protein</fullName>
    </submittedName>
</protein>
<evidence type="ECO:0000313" key="3">
    <source>
        <dbReference type="Proteomes" id="UP001302321"/>
    </source>
</evidence>
<reference evidence="2" key="2">
    <citation type="submission" date="2023-05" db="EMBL/GenBank/DDBJ databases">
        <authorList>
            <consortium name="Lawrence Berkeley National Laboratory"/>
            <person name="Steindorff A."/>
            <person name="Hensen N."/>
            <person name="Bonometti L."/>
            <person name="Westerberg I."/>
            <person name="Brannstrom I.O."/>
            <person name="Guillou S."/>
            <person name="Cros-Aarteil S."/>
            <person name="Calhoun S."/>
            <person name="Haridas S."/>
            <person name="Kuo A."/>
            <person name="Mondo S."/>
            <person name="Pangilinan J."/>
            <person name="Riley R."/>
            <person name="Labutti K."/>
            <person name="Andreopoulos B."/>
            <person name="Lipzen A."/>
            <person name="Chen C."/>
            <person name="Yanf M."/>
            <person name="Daum C."/>
            <person name="Ng V."/>
            <person name="Clum A."/>
            <person name="Ohm R."/>
            <person name="Martin F."/>
            <person name="Silar P."/>
            <person name="Natvig D."/>
            <person name="Lalanne C."/>
            <person name="Gautier V."/>
            <person name="Ament-Velasquez S.L."/>
            <person name="Kruys A."/>
            <person name="Hutchinson M.I."/>
            <person name="Powell A.J."/>
            <person name="Barry K."/>
            <person name="Miller A.N."/>
            <person name="Grigoriev I.V."/>
            <person name="Debuchy R."/>
            <person name="Gladieux P."/>
            <person name="Thoren M.H."/>
            <person name="Johannesson H."/>
        </authorList>
    </citation>
    <scope>NUCLEOTIDE SEQUENCE</scope>
    <source>
        <strain evidence="2">CBS 892.96</strain>
    </source>
</reference>
<evidence type="ECO:0000256" key="1">
    <source>
        <dbReference type="SAM" id="MobiDB-lite"/>
    </source>
</evidence>
<proteinExistence type="predicted"/>